<name>A0A9N9F3S8_9GLOM</name>
<organism evidence="2 3">
    <name type="scientific">Acaulospora morrowiae</name>
    <dbReference type="NCBI Taxonomy" id="94023"/>
    <lineage>
        <taxon>Eukaryota</taxon>
        <taxon>Fungi</taxon>
        <taxon>Fungi incertae sedis</taxon>
        <taxon>Mucoromycota</taxon>
        <taxon>Glomeromycotina</taxon>
        <taxon>Glomeromycetes</taxon>
        <taxon>Diversisporales</taxon>
        <taxon>Acaulosporaceae</taxon>
        <taxon>Acaulospora</taxon>
    </lineage>
</organism>
<dbReference type="SUPFAM" id="SSF56849">
    <property type="entry name" value="delta-Endotoxin (insectocide), N-terminal domain"/>
    <property type="match status" value="1"/>
</dbReference>
<dbReference type="Proteomes" id="UP000789342">
    <property type="component" value="Unassembled WGS sequence"/>
</dbReference>
<dbReference type="GO" id="GO:0090729">
    <property type="term" value="F:toxin activity"/>
    <property type="evidence" value="ECO:0007669"/>
    <property type="project" value="InterPro"/>
</dbReference>
<evidence type="ECO:0000256" key="1">
    <source>
        <dbReference type="SAM" id="Phobius"/>
    </source>
</evidence>
<sequence length="503" mass="56469">MEITTTNNNTTSHPAEISPPVEKPIKIIASWEERISTFVNAISQPTTKAGELLTTLLDTFFPNGVTPNYDQSSSDSQKPDIFTQLITLCDTKALADHGVISKALATSQLHEIHQNLQSYCKEGVRSVFMKKLVELCDGFYKLMTDNTRRDAVQLLPIMITFAFLHLAVLRERSTCKTEIFGNTGGVGGWKSPFATELSRQVRDYELYFTEMYLQWKDWRKSKILISTFDDPQDPKTFIQQVLDTITINPNTTSEPRRIRYFSPEEDAQAETGDNKAFITNACTNSKLRLFNETNAEFMKLYVYTFALHKFAPDNWSASTMAPNAKVAAITYGPYGRDTFPNGLHSLEDCEDKSVLCDDEPGVIIGVNINYGEVLHGLRVIYQTDHKRRIRIGTQKGNPKEGEFVTIRGLNEVCNHIIAVDLYYHSHVICGIEFFFSDGNSTGIMGKKHENAEVIKCGSIGGGEFKLTGIRVADVTRESSGKAISHIELKFEHIRVSDDDAAEL</sequence>
<feature type="transmembrane region" description="Helical" evidence="1">
    <location>
        <begin position="151"/>
        <end position="169"/>
    </location>
</feature>
<keyword evidence="1" id="KW-0472">Membrane</keyword>
<keyword evidence="1" id="KW-0812">Transmembrane</keyword>
<dbReference type="OrthoDB" id="2391941at2759"/>
<keyword evidence="1" id="KW-1133">Transmembrane helix</keyword>
<evidence type="ECO:0000313" key="3">
    <source>
        <dbReference type="Proteomes" id="UP000789342"/>
    </source>
</evidence>
<gene>
    <name evidence="2" type="ORF">AMORRO_LOCUS3546</name>
</gene>
<dbReference type="AlphaFoldDB" id="A0A9N9F3S8"/>
<keyword evidence="3" id="KW-1185">Reference proteome</keyword>
<evidence type="ECO:0000313" key="2">
    <source>
        <dbReference type="EMBL" id="CAG8507169.1"/>
    </source>
</evidence>
<protein>
    <submittedName>
        <fullName evidence="2">18860_t:CDS:1</fullName>
    </submittedName>
</protein>
<dbReference type="InterPro" id="IPR036716">
    <property type="entry name" value="Pest_crys_N_sf"/>
</dbReference>
<accession>A0A9N9F3S8</accession>
<proteinExistence type="predicted"/>
<reference evidence="2" key="1">
    <citation type="submission" date="2021-06" db="EMBL/GenBank/DDBJ databases">
        <authorList>
            <person name="Kallberg Y."/>
            <person name="Tangrot J."/>
            <person name="Rosling A."/>
        </authorList>
    </citation>
    <scope>NUCLEOTIDE SEQUENCE</scope>
    <source>
        <strain evidence="2">CL551</strain>
    </source>
</reference>
<dbReference type="EMBL" id="CAJVPV010001750">
    <property type="protein sequence ID" value="CAG8507169.1"/>
    <property type="molecule type" value="Genomic_DNA"/>
</dbReference>
<comment type="caution">
    <text evidence="2">The sequence shown here is derived from an EMBL/GenBank/DDBJ whole genome shotgun (WGS) entry which is preliminary data.</text>
</comment>